<dbReference type="GO" id="GO:0015689">
    <property type="term" value="P:molybdate ion transport"/>
    <property type="evidence" value="ECO:0007669"/>
    <property type="project" value="InterPro"/>
</dbReference>
<evidence type="ECO:0000313" key="4">
    <source>
        <dbReference type="EMBL" id="NWK54367.1"/>
    </source>
</evidence>
<dbReference type="Gene3D" id="3.40.190.10">
    <property type="entry name" value="Periplasmic binding protein-like II"/>
    <property type="match status" value="4"/>
</dbReference>
<evidence type="ECO:0000256" key="1">
    <source>
        <dbReference type="ARBA" id="ARBA00009175"/>
    </source>
</evidence>
<protein>
    <submittedName>
        <fullName evidence="4">Molybdate ABC transporter substrate-binding protein</fullName>
    </submittedName>
</protein>
<comment type="similarity">
    <text evidence="1">Belongs to the bacterial solute-binding protein ModA family.</text>
</comment>
<dbReference type="Pfam" id="PF13531">
    <property type="entry name" value="SBP_bac_11"/>
    <property type="match status" value="2"/>
</dbReference>
<dbReference type="AlphaFoldDB" id="A0A851GGW5"/>
<reference evidence="4 5" key="1">
    <citation type="submission" date="2020-07" db="EMBL/GenBank/DDBJ databases">
        <title>Roseicoccus Jingziensis gen. nov., sp. nov., isolated from coastal seawater.</title>
        <authorList>
            <person name="Feng X."/>
        </authorList>
    </citation>
    <scope>NUCLEOTIDE SEQUENCE [LARGE SCALE GENOMIC DNA]</scope>
    <source>
        <strain evidence="4 5">N1E253</strain>
    </source>
</reference>
<keyword evidence="2" id="KW-0479">Metal-binding</keyword>
<evidence type="ECO:0000256" key="2">
    <source>
        <dbReference type="ARBA" id="ARBA00022723"/>
    </source>
</evidence>
<sequence>MNKITLLFTFLIGTMAICLWALWPSQKTTSDDKSLTLYCAAGLQSPVEEIIEDYHKLTGRTVKVIYNGSGALLSQIKIAPGDLYLPANNEYIRQAESMDLTMESIPAASMTAVLVVAKDNQNIQDLDDLTQEGIRISFADSTAAIGKHVRQVLSEHQLLAAIEKNVTVTKPTVNNIIEDVALGSVDATIAWDAVANHNPKVKTIPIPIFHNKPRVAEIAVLRSSKEASAALHFARYLSAKDRGLKTFAQHGFQVSPQADLWKDVPEILLFSGSMLRPAIQDGLREFEQREGCRISTVYEGCGTLVAQMKAGAQPEFYFSCDVTFLDQVQDRFEPGTVISQNEIILLVPKGNPKNIRTLDDLNKANLKVGVAHPVKSALGKLTHDMLKASSHLKPLEASGNIIILASKGDELVTQMQAGALDAALLYRSNAKASEAITKHCSIISLNRTDAIATQPFAIAVNAQHPQMMRRLGAYLSNKQAEQRFKHFGFTWKKETHNRSNTPANP</sequence>
<dbReference type="Proteomes" id="UP000557872">
    <property type="component" value="Unassembled WGS sequence"/>
</dbReference>
<keyword evidence="3" id="KW-0732">Signal</keyword>
<dbReference type="NCBIfam" id="TIGR01256">
    <property type="entry name" value="modA"/>
    <property type="match status" value="1"/>
</dbReference>
<dbReference type="EMBL" id="JACBAZ010000001">
    <property type="protein sequence ID" value="NWK54367.1"/>
    <property type="molecule type" value="Genomic_DNA"/>
</dbReference>
<evidence type="ECO:0000256" key="3">
    <source>
        <dbReference type="ARBA" id="ARBA00022729"/>
    </source>
</evidence>
<dbReference type="GO" id="GO:0030973">
    <property type="term" value="F:molybdate ion binding"/>
    <property type="evidence" value="ECO:0007669"/>
    <property type="project" value="TreeGrafter"/>
</dbReference>
<gene>
    <name evidence="4" type="primary">modA</name>
    <name evidence="4" type="ORF">HW115_02000</name>
</gene>
<comment type="caution">
    <text evidence="4">The sequence shown here is derived from an EMBL/GenBank/DDBJ whole genome shotgun (WGS) entry which is preliminary data.</text>
</comment>
<organism evidence="4 5">
    <name type="scientific">Oceaniferula marina</name>
    <dbReference type="NCBI Taxonomy" id="2748318"/>
    <lineage>
        <taxon>Bacteria</taxon>
        <taxon>Pseudomonadati</taxon>
        <taxon>Verrucomicrobiota</taxon>
        <taxon>Verrucomicrobiia</taxon>
        <taxon>Verrucomicrobiales</taxon>
        <taxon>Verrucomicrobiaceae</taxon>
        <taxon>Oceaniferula</taxon>
    </lineage>
</organism>
<proteinExistence type="inferred from homology"/>
<dbReference type="PANTHER" id="PTHR30632">
    <property type="entry name" value="MOLYBDATE-BINDING PERIPLASMIC PROTEIN"/>
    <property type="match status" value="1"/>
</dbReference>
<name>A0A851GGW5_9BACT</name>
<dbReference type="GO" id="GO:0046872">
    <property type="term" value="F:metal ion binding"/>
    <property type="evidence" value="ECO:0007669"/>
    <property type="project" value="UniProtKB-KW"/>
</dbReference>
<dbReference type="RefSeq" id="WP_178930902.1">
    <property type="nucleotide sequence ID" value="NZ_JACBAZ010000001.1"/>
</dbReference>
<dbReference type="InterPro" id="IPR050682">
    <property type="entry name" value="ModA/WtpA"/>
</dbReference>
<dbReference type="PANTHER" id="PTHR30632:SF0">
    <property type="entry name" value="SULFATE-BINDING PROTEIN"/>
    <property type="match status" value="1"/>
</dbReference>
<dbReference type="SUPFAM" id="SSF53850">
    <property type="entry name" value="Periplasmic binding protein-like II"/>
    <property type="match status" value="2"/>
</dbReference>
<keyword evidence="5" id="KW-1185">Reference proteome</keyword>
<accession>A0A851GGW5</accession>
<evidence type="ECO:0000313" key="5">
    <source>
        <dbReference type="Proteomes" id="UP000557872"/>
    </source>
</evidence>
<dbReference type="InterPro" id="IPR005950">
    <property type="entry name" value="ModA"/>
</dbReference>